<proteinExistence type="predicted"/>
<evidence type="ECO:0000313" key="3">
    <source>
        <dbReference type="Proteomes" id="UP000683246"/>
    </source>
</evidence>
<feature type="transmembrane region" description="Helical" evidence="1">
    <location>
        <begin position="12"/>
        <end position="30"/>
    </location>
</feature>
<feature type="transmembrane region" description="Helical" evidence="1">
    <location>
        <begin position="238"/>
        <end position="264"/>
    </location>
</feature>
<dbReference type="AlphaFoldDB" id="A0A8J8SEY6"/>
<dbReference type="EMBL" id="CP058649">
    <property type="protein sequence ID" value="QUI21040.1"/>
    <property type="molecule type" value="Genomic_DNA"/>
</dbReference>
<dbReference type="Proteomes" id="UP000683246">
    <property type="component" value="Chromosome"/>
</dbReference>
<dbReference type="KEGG" id="vpy:HZI73_01450"/>
<accession>A0A8J8SEY6</accession>
<dbReference type="InterPro" id="IPR035185">
    <property type="entry name" value="DUF5305"/>
</dbReference>
<keyword evidence="1" id="KW-0472">Membrane</keyword>
<keyword evidence="1" id="KW-1133">Transmembrane helix</keyword>
<name>A0A8J8SEY6_9FIRM</name>
<evidence type="ECO:0008006" key="4">
    <source>
        <dbReference type="Google" id="ProtNLM"/>
    </source>
</evidence>
<dbReference type="RefSeq" id="WP_212696499.1">
    <property type="nucleotide sequence ID" value="NZ_CP058649.1"/>
</dbReference>
<evidence type="ECO:0000256" key="1">
    <source>
        <dbReference type="SAM" id="Phobius"/>
    </source>
</evidence>
<gene>
    <name evidence="2" type="ORF">HZI73_01450</name>
</gene>
<keyword evidence="3" id="KW-1185">Reference proteome</keyword>
<sequence length="369" mass="42392">MKIHLAKDIKFMLTVISSIGIGLAVFYLIYTIQTPHSHTQETLLYNSNSQSWFDYKVQLMPNPIYSLRTMERDKTYISIFTDTIDISYTYQFNGSEPSHINGSYVIRLVMEGYSGHDKDFVSLWTKAYPPVITHDFTEDDSGYSIQEHFQIPLNHYLSFINQLDDAFPLASNRRLKVSCDLMMTAETQHGTIENTHTNTLIIPLTPNFYAISGNLIDEKASPITSMEEIVIPVSTGKIIFLCLLICLFILGLISSIFFIVPIAVNEKEKIIQAIFKKYGSRLIALHMQMESIMVDKPIVYVCTFEGLVRMSDELVQPIMYKEQPSKVDIDRFYVNHDDTLYCYAFDLDPLLSQEQQHLLTMVHDNRVNG</sequence>
<evidence type="ECO:0000313" key="2">
    <source>
        <dbReference type="EMBL" id="QUI21040.1"/>
    </source>
</evidence>
<reference evidence="2" key="1">
    <citation type="submission" date="2020-07" db="EMBL/GenBank/DDBJ databases">
        <title>Vallitalea pronyensis genome.</title>
        <authorList>
            <person name="Postec A."/>
        </authorList>
    </citation>
    <scope>NUCLEOTIDE SEQUENCE</scope>
    <source>
        <strain evidence="2">FatNI3</strain>
    </source>
</reference>
<protein>
    <recommendedName>
        <fullName evidence="4">DUF5305 domain-containing protein</fullName>
    </recommendedName>
</protein>
<keyword evidence="1" id="KW-0812">Transmembrane</keyword>
<organism evidence="2 3">
    <name type="scientific">Vallitalea pronyensis</name>
    <dbReference type="NCBI Taxonomy" id="1348613"/>
    <lineage>
        <taxon>Bacteria</taxon>
        <taxon>Bacillati</taxon>
        <taxon>Bacillota</taxon>
        <taxon>Clostridia</taxon>
        <taxon>Lachnospirales</taxon>
        <taxon>Vallitaleaceae</taxon>
        <taxon>Vallitalea</taxon>
    </lineage>
</organism>
<dbReference type="Pfam" id="PF17231">
    <property type="entry name" value="DUF5305"/>
    <property type="match status" value="1"/>
</dbReference>